<evidence type="ECO:0000256" key="2">
    <source>
        <dbReference type="ARBA" id="ARBA00005078"/>
    </source>
</evidence>
<dbReference type="AlphaFoldDB" id="A0A0D3ENM7"/>
<evidence type="ECO:0000256" key="1">
    <source>
        <dbReference type="ARBA" id="ARBA00004514"/>
    </source>
</evidence>
<evidence type="ECO:0000256" key="4">
    <source>
        <dbReference type="ARBA" id="ARBA00013245"/>
    </source>
</evidence>
<keyword evidence="6" id="KW-0808">Transferase</keyword>
<dbReference type="GO" id="GO:0005829">
    <property type="term" value="C:cytosol"/>
    <property type="evidence" value="ECO:0007669"/>
    <property type="project" value="UniProtKB-SubCell"/>
</dbReference>
<proteinExistence type="inferred from homology"/>
<feature type="domain" description="Thiamin pyrophosphokinase thiamin-binding" evidence="13">
    <location>
        <begin position="302"/>
        <end position="368"/>
    </location>
</feature>
<dbReference type="FunFam" id="2.60.120.320:FF:000001">
    <property type="entry name" value="Thiamine pyrophosphokinase"/>
    <property type="match status" value="1"/>
</dbReference>
<dbReference type="InterPro" id="IPR036759">
    <property type="entry name" value="TPK_catalytic_sf"/>
</dbReference>
<dbReference type="Gramene" id="OBART01G15060.1">
    <property type="protein sequence ID" value="OBART01G15060.1"/>
    <property type="gene ID" value="OBART01G15060"/>
</dbReference>
<evidence type="ECO:0000256" key="5">
    <source>
        <dbReference type="ARBA" id="ARBA00022490"/>
    </source>
</evidence>
<dbReference type="InterPro" id="IPR036371">
    <property type="entry name" value="TPK_B1-bd_sf"/>
</dbReference>
<dbReference type="InterPro" id="IPR007371">
    <property type="entry name" value="TPK_catalytic"/>
</dbReference>
<dbReference type="SUPFAM" id="SSF63862">
    <property type="entry name" value="Thiamin pyrophosphokinase, substrate-binding domain"/>
    <property type="match status" value="1"/>
</dbReference>
<dbReference type="GO" id="GO:0006772">
    <property type="term" value="P:thiamine metabolic process"/>
    <property type="evidence" value="ECO:0007669"/>
    <property type="project" value="InterPro"/>
</dbReference>
<dbReference type="EnsemblPlants" id="OBART01G15060.1">
    <property type="protein sequence ID" value="OBART01G15060.1"/>
    <property type="gene ID" value="OBART01G15060"/>
</dbReference>
<dbReference type="NCBIfam" id="TIGR01378">
    <property type="entry name" value="thi_PPkinase"/>
    <property type="match status" value="1"/>
</dbReference>
<evidence type="ECO:0000259" key="13">
    <source>
        <dbReference type="SMART" id="SM00983"/>
    </source>
</evidence>
<comment type="function">
    <text evidence="10">Catalyzes the phosphorylation of thiamine to thiamine pyrophosphate (TPP). TPP is an active cofactor for enzymes involved in glycolysis and energy production. Plant leaves require high levels of TPP for photosynthesis and carbohydrate metabolism.</text>
</comment>
<dbReference type="GO" id="GO:0009229">
    <property type="term" value="P:thiamine diphosphate biosynthetic process"/>
    <property type="evidence" value="ECO:0007669"/>
    <property type="project" value="InterPro"/>
</dbReference>
<dbReference type="GO" id="GO:0030975">
    <property type="term" value="F:thiamine binding"/>
    <property type="evidence" value="ECO:0007669"/>
    <property type="project" value="InterPro"/>
</dbReference>
<comment type="similarity">
    <text evidence="3">Belongs to the thiamine pyrophosphokinase family.</text>
</comment>
<dbReference type="EC" id="2.7.6.2" evidence="4"/>
<dbReference type="PANTHER" id="PTHR13622">
    <property type="entry name" value="THIAMIN PYROPHOSPHOKINASE"/>
    <property type="match status" value="1"/>
</dbReference>
<dbReference type="GO" id="GO:0016301">
    <property type="term" value="F:kinase activity"/>
    <property type="evidence" value="ECO:0007669"/>
    <property type="project" value="UniProtKB-KW"/>
</dbReference>
<evidence type="ECO:0000256" key="3">
    <source>
        <dbReference type="ARBA" id="ARBA00006785"/>
    </source>
</evidence>
<reference evidence="14" key="1">
    <citation type="journal article" date="2009" name="Rice">
        <title>De Novo Next Generation Sequencing of Plant Genomes.</title>
        <authorList>
            <person name="Rounsley S."/>
            <person name="Marri P.R."/>
            <person name="Yu Y."/>
            <person name="He R."/>
            <person name="Sisneros N."/>
            <person name="Goicoechea J.L."/>
            <person name="Lee S.J."/>
            <person name="Angelova A."/>
            <person name="Kudrna D."/>
            <person name="Luo M."/>
            <person name="Affourtit J."/>
            <person name="Desany B."/>
            <person name="Knight J."/>
            <person name="Niazi F."/>
            <person name="Egholm M."/>
            <person name="Wing R.A."/>
        </authorList>
    </citation>
    <scope>NUCLEOTIDE SEQUENCE [LARGE SCALE GENOMIC DNA]</scope>
    <source>
        <strain evidence="14">cv. IRGC 105608</strain>
    </source>
</reference>
<comment type="catalytic activity">
    <reaction evidence="11">
        <text>thiamine + ATP = thiamine diphosphate + AMP + H(+)</text>
        <dbReference type="Rhea" id="RHEA:11576"/>
        <dbReference type="ChEBI" id="CHEBI:15378"/>
        <dbReference type="ChEBI" id="CHEBI:18385"/>
        <dbReference type="ChEBI" id="CHEBI:30616"/>
        <dbReference type="ChEBI" id="CHEBI:58937"/>
        <dbReference type="ChEBI" id="CHEBI:456215"/>
        <dbReference type="EC" id="2.7.6.2"/>
    </reaction>
</comment>
<sequence>MNEHRTSSSSGGSQLEKAKVRFVTATVYCGTQGLPCAFITPIFCSFFFPFLFLDFALSLLPADERRARLWLCLWFWPFPSSRRTHPLILPPSLPPRSTRGPSLVHHLLEVKMLGRAIRSMEVMVHSSTFLLPKLHQPANSPAKKYALVVLNQNLPRFVPRLWTHAKLRICADGGANRIFDEMFQMTNDPDYESTRKRYIPEIIEGDMDSIRPEVKQFYSSQGSKISDKSHNQETTDLHKCISRIHRCTPDHEKTNLCVLVTGALGGRFDHEAANINILYLFSDMRIVLLSDDCLIRLLPKTHKHEIYIESSVEGPHCGLFPVGAPSGSTTTTGLKWNLSEAKMRFGSMISTSNIVHAEKVTVQSDADLLWTISLRNLT</sequence>
<dbReference type="Pfam" id="PF04263">
    <property type="entry name" value="TPK_catalytic"/>
    <property type="match status" value="1"/>
</dbReference>
<comment type="pathway">
    <text evidence="2">Cofactor biosynthesis; thiamine diphosphate biosynthesis; thiamine diphosphate from thiamine: step 1/1.</text>
</comment>
<dbReference type="STRING" id="65489.A0A0D3ENM7"/>
<accession>A0A0D3ENM7</accession>
<comment type="subcellular location">
    <subcellularLocation>
        <location evidence="1">Cytoplasm</location>
        <location evidence="1">Cytosol</location>
    </subcellularLocation>
</comment>
<feature type="transmembrane region" description="Helical" evidence="12">
    <location>
        <begin position="38"/>
        <end position="60"/>
    </location>
</feature>
<keyword evidence="12" id="KW-0812">Transmembrane</keyword>
<keyword evidence="12" id="KW-1133">Transmembrane helix</keyword>
<evidence type="ECO:0000313" key="14">
    <source>
        <dbReference type="EnsemblPlants" id="OBART01G15060.1"/>
    </source>
</evidence>
<evidence type="ECO:0000256" key="12">
    <source>
        <dbReference type="SAM" id="Phobius"/>
    </source>
</evidence>
<dbReference type="Proteomes" id="UP000026960">
    <property type="component" value="Chromosome 1"/>
</dbReference>
<dbReference type="InterPro" id="IPR006282">
    <property type="entry name" value="Thi_PPkinase"/>
</dbReference>
<evidence type="ECO:0000256" key="9">
    <source>
        <dbReference type="ARBA" id="ARBA00022840"/>
    </source>
</evidence>
<dbReference type="GO" id="GO:0004788">
    <property type="term" value="F:thiamine diphosphokinase activity"/>
    <property type="evidence" value="ECO:0007669"/>
    <property type="project" value="UniProtKB-EC"/>
</dbReference>
<keyword evidence="7" id="KW-0547">Nucleotide-binding</keyword>
<dbReference type="PaxDb" id="65489-OBART01G15060.1"/>
<dbReference type="GO" id="GO:0005524">
    <property type="term" value="F:ATP binding"/>
    <property type="evidence" value="ECO:0007669"/>
    <property type="project" value="UniProtKB-KW"/>
</dbReference>
<keyword evidence="9" id="KW-0067">ATP-binding</keyword>
<keyword evidence="8" id="KW-0418">Kinase</keyword>
<evidence type="ECO:0000313" key="15">
    <source>
        <dbReference type="Proteomes" id="UP000026960"/>
    </source>
</evidence>
<dbReference type="PANTHER" id="PTHR13622:SF6">
    <property type="entry name" value="THIAMINE PYROPHOSPHOKINASE 2"/>
    <property type="match status" value="1"/>
</dbReference>
<evidence type="ECO:0000256" key="7">
    <source>
        <dbReference type="ARBA" id="ARBA00022741"/>
    </source>
</evidence>
<protein>
    <recommendedName>
        <fullName evidence="4">thiamine diphosphokinase</fullName>
        <ecNumber evidence="4">2.7.6.2</ecNumber>
    </recommendedName>
</protein>
<dbReference type="Gene3D" id="3.40.50.10240">
    <property type="entry name" value="Thiamin pyrophosphokinase, catalytic domain"/>
    <property type="match status" value="1"/>
</dbReference>
<dbReference type="Gene3D" id="2.60.120.320">
    <property type="entry name" value="Thiamin pyrophosphokinase, thiamin-binding domain"/>
    <property type="match status" value="1"/>
</dbReference>
<dbReference type="SMART" id="SM00983">
    <property type="entry name" value="TPK_B1_binding"/>
    <property type="match status" value="1"/>
</dbReference>
<dbReference type="CDD" id="cd07995">
    <property type="entry name" value="TPK"/>
    <property type="match status" value="1"/>
</dbReference>
<evidence type="ECO:0000256" key="10">
    <source>
        <dbReference type="ARBA" id="ARBA00025120"/>
    </source>
</evidence>
<dbReference type="Pfam" id="PF04265">
    <property type="entry name" value="TPK_B1_binding"/>
    <property type="match status" value="1"/>
</dbReference>
<evidence type="ECO:0000256" key="6">
    <source>
        <dbReference type="ARBA" id="ARBA00022679"/>
    </source>
</evidence>
<keyword evidence="12" id="KW-0472">Membrane</keyword>
<dbReference type="InterPro" id="IPR007373">
    <property type="entry name" value="Thiamin_PyroPKinase_B1-bd"/>
</dbReference>
<dbReference type="HOGENOM" id="CLU_044237_0_2_1"/>
<keyword evidence="5" id="KW-0963">Cytoplasm</keyword>
<name>A0A0D3ENM7_9ORYZ</name>
<keyword evidence="15" id="KW-1185">Reference proteome</keyword>
<dbReference type="eggNOG" id="KOG3153">
    <property type="taxonomic scope" value="Eukaryota"/>
</dbReference>
<dbReference type="SUPFAM" id="SSF63999">
    <property type="entry name" value="Thiamin pyrophosphokinase, catalytic domain"/>
    <property type="match status" value="1"/>
</dbReference>
<evidence type="ECO:0000256" key="8">
    <source>
        <dbReference type="ARBA" id="ARBA00022777"/>
    </source>
</evidence>
<evidence type="ECO:0000256" key="11">
    <source>
        <dbReference type="ARBA" id="ARBA00050868"/>
    </source>
</evidence>
<dbReference type="FunFam" id="3.40.50.10240:FF:000001">
    <property type="entry name" value="Thiamine pyrophosphokinase"/>
    <property type="match status" value="1"/>
</dbReference>
<reference evidence="14" key="2">
    <citation type="submission" date="2015-03" db="UniProtKB">
        <authorList>
            <consortium name="EnsemblPlants"/>
        </authorList>
    </citation>
    <scope>IDENTIFICATION</scope>
</reference>
<organism evidence="14">
    <name type="scientific">Oryza barthii</name>
    <dbReference type="NCBI Taxonomy" id="65489"/>
    <lineage>
        <taxon>Eukaryota</taxon>
        <taxon>Viridiplantae</taxon>
        <taxon>Streptophyta</taxon>
        <taxon>Embryophyta</taxon>
        <taxon>Tracheophyta</taxon>
        <taxon>Spermatophyta</taxon>
        <taxon>Magnoliopsida</taxon>
        <taxon>Liliopsida</taxon>
        <taxon>Poales</taxon>
        <taxon>Poaceae</taxon>
        <taxon>BOP clade</taxon>
        <taxon>Oryzoideae</taxon>
        <taxon>Oryzeae</taxon>
        <taxon>Oryzinae</taxon>
        <taxon>Oryza</taxon>
    </lineage>
</organism>